<feature type="signal peptide" evidence="1">
    <location>
        <begin position="1"/>
        <end position="21"/>
    </location>
</feature>
<proteinExistence type="predicted"/>
<organism evidence="2 3">
    <name type="scientific">Spirosoma telluris</name>
    <dbReference type="NCBI Taxonomy" id="2183553"/>
    <lineage>
        <taxon>Bacteria</taxon>
        <taxon>Pseudomonadati</taxon>
        <taxon>Bacteroidota</taxon>
        <taxon>Cytophagia</taxon>
        <taxon>Cytophagales</taxon>
        <taxon>Cytophagaceae</taxon>
        <taxon>Spirosoma</taxon>
    </lineage>
</organism>
<keyword evidence="1" id="KW-0732">Signal</keyword>
<name>A0A327NS80_9BACT</name>
<dbReference type="Proteomes" id="UP000249016">
    <property type="component" value="Unassembled WGS sequence"/>
</dbReference>
<keyword evidence="3" id="KW-1185">Reference proteome</keyword>
<dbReference type="EMBL" id="QLII01000001">
    <property type="protein sequence ID" value="RAI77309.1"/>
    <property type="molecule type" value="Genomic_DNA"/>
</dbReference>
<evidence type="ECO:0000256" key="1">
    <source>
        <dbReference type="SAM" id="SignalP"/>
    </source>
</evidence>
<dbReference type="AlphaFoldDB" id="A0A327NS80"/>
<dbReference type="InterPro" id="IPR027056">
    <property type="entry name" value="Gluconate_2DH_su3"/>
</dbReference>
<accession>A0A327NS80</accession>
<comment type="caution">
    <text evidence="2">The sequence shown here is derived from an EMBL/GenBank/DDBJ whole genome shotgun (WGS) entry which is preliminary data.</text>
</comment>
<feature type="chain" id="PRO_5016302251" evidence="1">
    <location>
        <begin position="22"/>
        <end position="215"/>
    </location>
</feature>
<reference evidence="2 3" key="1">
    <citation type="submission" date="2018-06" db="EMBL/GenBank/DDBJ databases">
        <title>Spirosoma sp. HMF3257 Genome sequencing and assembly.</title>
        <authorList>
            <person name="Kang H."/>
            <person name="Cha I."/>
            <person name="Kim H."/>
            <person name="Kang J."/>
            <person name="Joh K."/>
        </authorList>
    </citation>
    <scope>NUCLEOTIDE SEQUENCE [LARGE SCALE GENOMIC DNA]</scope>
    <source>
        <strain evidence="2 3">HMF3257</strain>
    </source>
</reference>
<gene>
    <name evidence="2" type="ORF">HMF3257_29710</name>
</gene>
<evidence type="ECO:0000313" key="2">
    <source>
        <dbReference type="EMBL" id="RAI77309.1"/>
    </source>
</evidence>
<protein>
    <submittedName>
        <fullName evidence="2">Gluconate 2-dehydrogenase subunit 3 family protein</fullName>
    </submittedName>
</protein>
<sequence length="215" mass="23496">MNRRDLLKAIPLTTLSLPATATPEVASTAPLPKPAITEFKNGKSPEEQRRDNALQTAKFLTAHELATVTLLCDIILPADTRSPSASQVGVPSFIEFMLKDQPDLQTPVRGGLSWLDHECRNRFGKPFTECLVSQRIAVVDDIAYPGKAKPEYMPGVAFFSRMRNLTAAGYFTSKAGIAALGYMGNTPHQWAGPPKDVLDQFGLSFDADVHYADMS</sequence>
<dbReference type="RefSeq" id="WP_111347822.1">
    <property type="nucleotide sequence ID" value="NZ_QLII01000001.1"/>
</dbReference>
<evidence type="ECO:0000313" key="3">
    <source>
        <dbReference type="Proteomes" id="UP000249016"/>
    </source>
</evidence>
<dbReference type="OrthoDB" id="129242at2"/>
<dbReference type="Pfam" id="PF13618">
    <property type="entry name" value="Gluconate_2-dh3"/>
    <property type="match status" value="1"/>
</dbReference>